<feature type="region of interest" description="Disordered" evidence="1">
    <location>
        <begin position="1"/>
        <end position="91"/>
    </location>
</feature>
<evidence type="ECO:0000313" key="2">
    <source>
        <dbReference type="EMBL" id="PRY02455.1"/>
    </source>
</evidence>
<organism evidence="2 3">
    <name type="scientific">Allonocardiopsis opalescens</name>
    <dbReference type="NCBI Taxonomy" id="1144618"/>
    <lineage>
        <taxon>Bacteria</taxon>
        <taxon>Bacillati</taxon>
        <taxon>Actinomycetota</taxon>
        <taxon>Actinomycetes</taxon>
        <taxon>Streptosporangiales</taxon>
        <taxon>Allonocardiopsis</taxon>
    </lineage>
</organism>
<reference evidence="2 3" key="1">
    <citation type="submission" date="2018-03" db="EMBL/GenBank/DDBJ databases">
        <title>Genomic Encyclopedia of Archaeal and Bacterial Type Strains, Phase II (KMG-II): from individual species to whole genera.</title>
        <authorList>
            <person name="Goeker M."/>
        </authorList>
    </citation>
    <scope>NUCLEOTIDE SEQUENCE [LARGE SCALE GENOMIC DNA]</scope>
    <source>
        <strain evidence="2 3">DSM 45601</strain>
    </source>
</reference>
<comment type="caution">
    <text evidence="2">The sequence shown here is derived from an EMBL/GenBank/DDBJ whole genome shotgun (WGS) entry which is preliminary data.</text>
</comment>
<sequence length="266" mass="28919">MRHGGTDGRAEARGGTRGRSPRGDLDPQNLQLGQRRSAGRPHGPGALPRSVRGRRSGERRERAPEQGEAEGHPGQGDHGQAHHHRTGQRTARVVALTRARSRVRIADGARRVGVGVGRRGMGVADGVVVVVARTVHRDRADHQAQQQRGPREQHRAAVQAGLPRRHHPTDSKGRSHRRDFGSAARFRNSSVAAISARKRERIARTSTARNCRHGLMALRISASFWRWAPIGLQLSRPVPFAPIGGVSTSRPVANGVSRSPAAVRRT</sequence>
<feature type="region of interest" description="Disordered" evidence="1">
    <location>
        <begin position="138"/>
        <end position="179"/>
    </location>
</feature>
<protein>
    <submittedName>
        <fullName evidence="2">Uncharacterized protein</fullName>
    </submittedName>
</protein>
<gene>
    <name evidence="2" type="ORF">CLV72_1011057</name>
</gene>
<feature type="compositionally biased region" description="Basic and acidic residues" evidence="1">
    <location>
        <begin position="55"/>
        <end position="71"/>
    </location>
</feature>
<name>A0A2T0QEY2_9ACTN</name>
<dbReference type="AlphaFoldDB" id="A0A2T0QEY2"/>
<accession>A0A2T0QEY2</accession>
<dbReference type="EMBL" id="PVZC01000001">
    <property type="protein sequence ID" value="PRY02455.1"/>
    <property type="molecule type" value="Genomic_DNA"/>
</dbReference>
<evidence type="ECO:0000256" key="1">
    <source>
        <dbReference type="SAM" id="MobiDB-lite"/>
    </source>
</evidence>
<feature type="compositionally biased region" description="Basic and acidic residues" evidence="1">
    <location>
        <begin position="1"/>
        <end position="14"/>
    </location>
</feature>
<keyword evidence="3" id="KW-1185">Reference proteome</keyword>
<evidence type="ECO:0000313" key="3">
    <source>
        <dbReference type="Proteomes" id="UP000237846"/>
    </source>
</evidence>
<proteinExistence type="predicted"/>
<dbReference type="Proteomes" id="UP000237846">
    <property type="component" value="Unassembled WGS sequence"/>
</dbReference>